<name>A0A857MBQ9_9ACTN</name>
<dbReference type="CDD" id="cd05379">
    <property type="entry name" value="CAP_bacterial"/>
    <property type="match status" value="1"/>
</dbReference>
<accession>A0A857MBQ9</accession>
<dbReference type="PANTHER" id="PTHR31157">
    <property type="entry name" value="SCP DOMAIN-CONTAINING PROTEIN"/>
    <property type="match status" value="1"/>
</dbReference>
<dbReference type="EMBL" id="CP045810">
    <property type="protein sequence ID" value="QHN39874.1"/>
    <property type="molecule type" value="Genomic_DNA"/>
</dbReference>
<dbReference type="Pfam" id="PF00188">
    <property type="entry name" value="CAP"/>
    <property type="match status" value="1"/>
</dbReference>
<dbReference type="AlphaFoldDB" id="A0A857MBQ9"/>
<dbReference type="InterPro" id="IPR014044">
    <property type="entry name" value="CAP_dom"/>
</dbReference>
<dbReference type="Gene3D" id="3.40.33.10">
    <property type="entry name" value="CAP"/>
    <property type="match status" value="1"/>
</dbReference>
<dbReference type="InterPro" id="IPR035940">
    <property type="entry name" value="CAP_sf"/>
</dbReference>
<dbReference type="RefSeq" id="WP_005181241.1">
    <property type="nucleotide sequence ID" value="NZ_CP045804.1"/>
</dbReference>
<organism evidence="2">
    <name type="scientific">Gordonia amarae</name>
    <dbReference type="NCBI Taxonomy" id="36821"/>
    <lineage>
        <taxon>Bacteria</taxon>
        <taxon>Bacillati</taxon>
        <taxon>Actinomycetota</taxon>
        <taxon>Actinomycetes</taxon>
        <taxon>Mycobacteriales</taxon>
        <taxon>Gordoniaceae</taxon>
        <taxon>Gordonia</taxon>
    </lineage>
</organism>
<dbReference type="PANTHER" id="PTHR31157:SF1">
    <property type="entry name" value="SCP DOMAIN-CONTAINING PROTEIN"/>
    <property type="match status" value="1"/>
</dbReference>
<proteinExistence type="predicted"/>
<feature type="domain" description="SCP" evidence="1">
    <location>
        <begin position="42"/>
        <end position="149"/>
    </location>
</feature>
<reference evidence="2" key="1">
    <citation type="journal article" date="2021" name="Nat. Microbiol.">
        <title>Cocultivation of an ultrasmall environmental parasitic bacterium with lytic ability against bacteria associated with wastewater foams.</title>
        <authorList>
            <person name="Batinovic S."/>
            <person name="Rose J.J.A."/>
            <person name="Ratcliffe J."/>
            <person name="Seviour R.J."/>
            <person name="Petrovski S."/>
        </authorList>
    </citation>
    <scope>NUCLEOTIDE SEQUENCE</scope>
    <source>
        <strain evidence="2">CON44</strain>
    </source>
</reference>
<evidence type="ECO:0000259" key="1">
    <source>
        <dbReference type="Pfam" id="PF00188"/>
    </source>
</evidence>
<protein>
    <recommendedName>
        <fullName evidence="1">SCP domain-containing protein</fullName>
    </recommendedName>
</protein>
<sequence>MRCVPIVFGAVCALVVGLGALVVPAPASAAPSAASLEGSIHSLTNTERTQRKLGKLGTNACLKRYAVTHAQRQARDNRMYHQQIRPILSACGLRYVGENVAAGYPTARAVMTGWMNSPGHRANILKREFNRLGVGVAYSKSGRPYYCQVFGQV</sequence>
<evidence type="ECO:0000313" key="2">
    <source>
        <dbReference type="EMBL" id="QHN39874.1"/>
    </source>
</evidence>
<gene>
    <name evidence="2" type="ORF">GII30_12525</name>
</gene>
<dbReference type="SUPFAM" id="SSF55797">
    <property type="entry name" value="PR-1-like"/>
    <property type="match status" value="1"/>
</dbReference>